<keyword evidence="10 11" id="KW-0804">Transcription</keyword>
<keyword evidence="9 11" id="KW-1015">Disulfide bond</keyword>
<evidence type="ECO:0000256" key="1">
    <source>
        <dbReference type="ARBA" id="ARBA00004496"/>
    </source>
</evidence>
<feature type="binding site" evidence="11">
    <location>
        <position position="47"/>
    </location>
    <ligand>
        <name>[4Fe-4S] cluster</name>
        <dbReference type="ChEBI" id="CHEBI:49883"/>
    </ligand>
</feature>
<dbReference type="InterPro" id="IPR003482">
    <property type="entry name" value="Whib"/>
</dbReference>
<keyword evidence="11" id="KW-0963">Cytoplasm</keyword>
<evidence type="ECO:0000256" key="4">
    <source>
        <dbReference type="ARBA" id="ARBA00022723"/>
    </source>
</evidence>
<comment type="similarity">
    <text evidence="2 11">Belongs to the WhiB family.</text>
</comment>
<gene>
    <name evidence="11" type="primary">whiB</name>
    <name evidence="14" type="ORF">JOF36_007462</name>
</gene>
<keyword evidence="6 11" id="KW-0411">Iron-sulfur</keyword>
<evidence type="ECO:0000256" key="5">
    <source>
        <dbReference type="ARBA" id="ARBA00023004"/>
    </source>
</evidence>
<proteinExistence type="inferred from homology"/>
<evidence type="ECO:0000256" key="2">
    <source>
        <dbReference type="ARBA" id="ARBA00006597"/>
    </source>
</evidence>
<dbReference type="Pfam" id="PF02467">
    <property type="entry name" value="Whib"/>
    <property type="match status" value="1"/>
</dbReference>
<keyword evidence="7 11" id="KW-0805">Transcription regulation</keyword>
<feature type="binding site" evidence="11">
    <location>
        <position position="38"/>
    </location>
    <ligand>
        <name>[4Fe-4S] cluster</name>
        <dbReference type="ChEBI" id="CHEBI:49883"/>
    </ligand>
</feature>
<evidence type="ECO:0000313" key="14">
    <source>
        <dbReference type="EMBL" id="MBP2371689.1"/>
    </source>
</evidence>
<feature type="region of interest" description="Disordered" evidence="12">
    <location>
        <begin position="57"/>
        <end position="91"/>
    </location>
</feature>
<keyword evidence="3 11" id="KW-0004">4Fe-4S</keyword>
<keyword evidence="8 11" id="KW-0238">DNA-binding</keyword>
<feature type="binding site" evidence="11">
    <location>
        <position position="41"/>
    </location>
    <ligand>
        <name>[4Fe-4S] cluster</name>
        <dbReference type="ChEBI" id="CHEBI:49883"/>
    </ligand>
</feature>
<evidence type="ECO:0000256" key="10">
    <source>
        <dbReference type="ARBA" id="ARBA00023163"/>
    </source>
</evidence>
<evidence type="ECO:0000259" key="13">
    <source>
        <dbReference type="PROSITE" id="PS51674"/>
    </source>
</evidence>
<comment type="subcellular location">
    <subcellularLocation>
        <location evidence="1 11">Cytoplasm</location>
    </subcellularLocation>
</comment>
<dbReference type="Proteomes" id="UP001519295">
    <property type="component" value="Unassembled WGS sequence"/>
</dbReference>
<evidence type="ECO:0000256" key="6">
    <source>
        <dbReference type="ARBA" id="ARBA00023014"/>
    </source>
</evidence>
<evidence type="ECO:0000256" key="8">
    <source>
        <dbReference type="ARBA" id="ARBA00023125"/>
    </source>
</evidence>
<evidence type="ECO:0000256" key="12">
    <source>
        <dbReference type="SAM" id="MobiDB-lite"/>
    </source>
</evidence>
<evidence type="ECO:0000313" key="15">
    <source>
        <dbReference type="Proteomes" id="UP001519295"/>
    </source>
</evidence>
<reference evidence="14 15" key="1">
    <citation type="submission" date="2021-03" db="EMBL/GenBank/DDBJ databases">
        <title>Sequencing the genomes of 1000 actinobacteria strains.</title>
        <authorList>
            <person name="Klenk H.-P."/>
        </authorList>
    </citation>
    <scope>NUCLEOTIDE SEQUENCE [LARGE SCALE GENOMIC DNA]</scope>
    <source>
        <strain evidence="14 15">DSM 45256</strain>
    </source>
</reference>
<dbReference type="HAMAP" id="MF_01479">
    <property type="entry name" value="WhiB"/>
    <property type="match status" value="1"/>
</dbReference>
<comment type="caution">
    <text evidence="14">The sequence shown here is derived from an EMBL/GenBank/DDBJ whole genome shotgun (WGS) entry which is preliminary data.</text>
</comment>
<feature type="binding site" evidence="11">
    <location>
        <position position="10"/>
    </location>
    <ligand>
        <name>[4Fe-4S] cluster</name>
        <dbReference type="ChEBI" id="CHEBI:49883"/>
    </ligand>
</feature>
<dbReference type="Pfam" id="PF13384">
    <property type="entry name" value="HTH_23"/>
    <property type="match status" value="1"/>
</dbReference>
<dbReference type="EMBL" id="JAGINU010000004">
    <property type="protein sequence ID" value="MBP2371689.1"/>
    <property type="molecule type" value="Genomic_DNA"/>
</dbReference>
<name>A0ABS4W650_9PSEU</name>
<dbReference type="PANTHER" id="PTHR38839">
    <property type="entry name" value="TRANSCRIPTIONAL REGULATOR WHID-RELATED"/>
    <property type="match status" value="1"/>
</dbReference>
<sequence length="126" mass="13783">MDFLHNNLPCRAEDPELFHPVGTSGPAARQIEQAKAVCRRCPVTAACLDWALRHGEFGVWGGTTDGERRRRATSRPPRRPAAGHSPQQARRAAAVACVRQGTRRVAVAEQYGISARTLDRWLAASA</sequence>
<keyword evidence="4 11" id="KW-0479">Metal-binding</keyword>
<comment type="function">
    <text evidence="11">Acts as a transcriptional regulator. Probably redox-responsive. The apo- but not holo-form probably binds DNA.</text>
</comment>
<evidence type="ECO:0000256" key="7">
    <source>
        <dbReference type="ARBA" id="ARBA00023015"/>
    </source>
</evidence>
<evidence type="ECO:0000256" key="9">
    <source>
        <dbReference type="ARBA" id="ARBA00023157"/>
    </source>
</evidence>
<comment type="PTM">
    <text evidence="11">Upon Fe-S cluster removal intramolecular disulfide bonds are formed.</text>
</comment>
<dbReference type="PANTHER" id="PTHR38839:SF6">
    <property type="entry name" value="TRANSCRIPTIONAL REGULATOR WHIB1"/>
    <property type="match status" value="1"/>
</dbReference>
<organism evidence="14 15">
    <name type="scientific">Pseudonocardia parietis</name>
    <dbReference type="NCBI Taxonomy" id="570936"/>
    <lineage>
        <taxon>Bacteria</taxon>
        <taxon>Bacillati</taxon>
        <taxon>Actinomycetota</taxon>
        <taxon>Actinomycetes</taxon>
        <taxon>Pseudonocardiales</taxon>
        <taxon>Pseudonocardiaceae</taxon>
        <taxon>Pseudonocardia</taxon>
    </lineage>
</organism>
<feature type="domain" description="4Fe-4S Wbl-type" evidence="13">
    <location>
        <begin position="9"/>
        <end position="70"/>
    </location>
</feature>
<dbReference type="InterPro" id="IPR034768">
    <property type="entry name" value="4FE4S_WBL"/>
</dbReference>
<comment type="PTM">
    <text evidence="11">The Fe-S cluster can be nitrosylated by nitric oxide (NO).</text>
</comment>
<keyword evidence="15" id="KW-1185">Reference proteome</keyword>
<protein>
    <recommendedName>
        <fullName evidence="11">Transcriptional regulator WhiB</fullName>
    </recommendedName>
</protein>
<comment type="cofactor">
    <cofactor evidence="11">
        <name>[4Fe-4S] cluster</name>
        <dbReference type="ChEBI" id="CHEBI:49883"/>
    </cofactor>
    <text evidence="11">Binds 1 [4Fe-4S] cluster per subunit. Following nitrosylation of the [4Fe-4S] cluster binds 1 [4Fe-8(NO)] cluster per subunit.</text>
</comment>
<dbReference type="PROSITE" id="PS51674">
    <property type="entry name" value="4FE4S_WBL"/>
    <property type="match status" value="1"/>
</dbReference>
<keyword evidence="5 11" id="KW-0408">Iron</keyword>
<feature type="compositionally biased region" description="Basic residues" evidence="12">
    <location>
        <begin position="69"/>
        <end position="78"/>
    </location>
</feature>
<accession>A0ABS4W650</accession>
<evidence type="ECO:0000256" key="11">
    <source>
        <dbReference type="HAMAP-Rule" id="MF_01479"/>
    </source>
</evidence>
<evidence type="ECO:0000256" key="3">
    <source>
        <dbReference type="ARBA" id="ARBA00022485"/>
    </source>
</evidence>